<evidence type="ECO:0000313" key="2">
    <source>
        <dbReference type="Proteomes" id="UP001062165"/>
    </source>
</evidence>
<gene>
    <name evidence="1" type="ORF">N7E81_04630</name>
</gene>
<dbReference type="Proteomes" id="UP001062165">
    <property type="component" value="Chromosome"/>
</dbReference>
<dbReference type="Pfam" id="PF05359">
    <property type="entry name" value="DUF748"/>
    <property type="match status" value="2"/>
</dbReference>
<reference evidence="1" key="1">
    <citation type="submission" date="2022-10" db="EMBL/GenBank/DDBJ databases">
        <title>Comparative genomics and taxonomic characterization of three novel marine species of genus Reichenbachiella exhibiting antioxidant and polysaccharide degradation activities.</title>
        <authorList>
            <person name="Muhammad N."/>
            <person name="Lee Y.-J."/>
            <person name="Ko J."/>
            <person name="Kim S.-G."/>
        </authorList>
    </citation>
    <scope>NUCLEOTIDE SEQUENCE</scope>
    <source>
        <strain evidence="1">Wsw4-B4</strain>
    </source>
</reference>
<accession>A0ABY6D2J9</accession>
<keyword evidence="2" id="KW-1185">Reference proteome</keyword>
<protein>
    <submittedName>
        <fullName evidence="1">DUF748 domain-containing protein</fullName>
    </submittedName>
</protein>
<dbReference type="PANTHER" id="PTHR30441">
    <property type="entry name" value="DUF748 DOMAIN-CONTAINING PROTEIN"/>
    <property type="match status" value="1"/>
</dbReference>
<dbReference type="InterPro" id="IPR008023">
    <property type="entry name" value="DUF748"/>
</dbReference>
<proteinExistence type="predicted"/>
<sequence length="723" mass="81475">MIALVLIAIALIILPIIVRQVAIKNSEKWIGRSIDIDDIDINLFTSTVEIFDLKVYEPDGATVFVGLDTLLVDLELYRLMNHEFVLEQLYLAGSTISVIKSDSSFNFDDIVAHFESSDTTEIEVPIDTAVQTEESGMAIILSNMELKDALFTLQERGTEEVMELKNINFFVPFIALNQANSSEAGLKFDFTNGGYFQSQVDFNPKTSDFEAHVMIHDLAIGGYEKFLTKYITLGKLDGAIDLALNVTGNINAVEQVDINGRFGLQHFVLEDVGALPLVKFDNLKVTLTEADLATNRFVVDSVILTKPTIHFELFDSSNNFVEFLAHAMPTDTTIQEKEVVVEPVVVDSIATPAAPVYYTIHTIRVEDGVLEYTDSRTGDEFVYHLNQMQLAVDTVDSETHWVVAQANMVLNDRGKLVAELGIDPTNPMDLTLDYTISDFMLSDLNIYSRYYMGFPILYGDMYYKSHTEIKNHQLVSENKLIIRHVELGNKTKGLHDLPLKLALFLLKDKEGVITLDVPLKGNLDDPDVSVGKIVWKTLNNLIFKVVAAPGKMLVGFVGGNPQDLKEIKYDYMDSTFSDKKKKQLDLLITLETKKPELSIDLVYYNDVQLEKEAIARDRVGSDFNKKTGQNYKRDQEAFEQYVIGRLGRDTLSVSESCLLIMDKATVDTIYTKYNQFRYESLSQYLKATSDSTNIKLHIAKETEPKNIGSRPIFEVKYGLKEED</sequence>
<organism evidence="1 2">
    <name type="scientific">Reichenbachiella carrageenanivorans</name>
    <dbReference type="NCBI Taxonomy" id="2979869"/>
    <lineage>
        <taxon>Bacteria</taxon>
        <taxon>Pseudomonadati</taxon>
        <taxon>Bacteroidota</taxon>
        <taxon>Cytophagia</taxon>
        <taxon>Cytophagales</taxon>
        <taxon>Reichenbachiellaceae</taxon>
        <taxon>Reichenbachiella</taxon>
    </lineage>
</organism>
<dbReference type="RefSeq" id="WP_263052114.1">
    <property type="nucleotide sequence ID" value="NZ_CP106735.1"/>
</dbReference>
<dbReference type="PANTHER" id="PTHR30441:SF8">
    <property type="entry name" value="DUF748 DOMAIN-CONTAINING PROTEIN"/>
    <property type="match status" value="1"/>
</dbReference>
<evidence type="ECO:0000313" key="1">
    <source>
        <dbReference type="EMBL" id="UXX80384.1"/>
    </source>
</evidence>
<dbReference type="EMBL" id="CP106735">
    <property type="protein sequence ID" value="UXX80384.1"/>
    <property type="molecule type" value="Genomic_DNA"/>
</dbReference>
<name>A0ABY6D2J9_9BACT</name>
<dbReference type="InterPro" id="IPR052894">
    <property type="entry name" value="AsmA-related"/>
</dbReference>